<dbReference type="PANTHER" id="PTHR36507">
    <property type="entry name" value="BLL1555 PROTEIN"/>
    <property type="match status" value="1"/>
</dbReference>
<keyword evidence="2" id="KW-0813">Transport</keyword>
<dbReference type="EMBL" id="NQWH01000016">
    <property type="protein sequence ID" value="PHP27404.1"/>
    <property type="molecule type" value="Genomic_DNA"/>
</dbReference>
<evidence type="ECO:0000256" key="2">
    <source>
        <dbReference type="ARBA" id="ARBA00022448"/>
    </source>
</evidence>
<dbReference type="AlphaFoldDB" id="A0A2G1MFC2"/>
<evidence type="ECO:0000259" key="6">
    <source>
        <dbReference type="Pfam" id="PF13473"/>
    </source>
</evidence>
<feature type="binding site" evidence="5">
    <location>
        <position position="51"/>
    </location>
    <ligand>
        <name>Cu cation</name>
        <dbReference type="ChEBI" id="CHEBI:23378"/>
    </ligand>
</feature>
<dbReference type="PRINTS" id="PR00155">
    <property type="entry name" value="AMICYANIN"/>
</dbReference>
<sequence length="98" mass="10366">MRPVTPEAPPARPAMGAVHAVEIRGFAFMPARLTVAPGDTVVFTNRDAAPHTATSETGLFDSGRLGAGQSVRMAFAARGDYPYLCSIHPRMRGVITVA</sequence>
<protein>
    <recommendedName>
        <fullName evidence="6">EfeO-type cupredoxin-like domain-containing protein</fullName>
    </recommendedName>
</protein>
<keyword evidence="3" id="KW-0574">Periplasm</keyword>
<gene>
    <name evidence="7" type="ORF">CJ301_11485</name>
</gene>
<feature type="binding site" evidence="5">
    <location>
        <position position="88"/>
    </location>
    <ligand>
        <name>Cu cation</name>
        <dbReference type="ChEBI" id="CHEBI:23378"/>
    </ligand>
</feature>
<reference evidence="7 8" key="1">
    <citation type="submission" date="2017-08" db="EMBL/GenBank/DDBJ databases">
        <title>Draft Genome Sequence of Loktanella cinnabarina Strain XM1, Isolated from Coastal Surface Water.</title>
        <authorList>
            <person name="Ma R."/>
            <person name="Wang J."/>
            <person name="Wang Q."/>
            <person name="Ma Z."/>
            <person name="Li J."/>
            <person name="Chen L."/>
        </authorList>
    </citation>
    <scope>NUCLEOTIDE SEQUENCE [LARGE SCALE GENOMIC DNA]</scope>
    <source>
        <strain evidence="7 8">XM1</strain>
    </source>
</reference>
<dbReference type="InterPro" id="IPR052721">
    <property type="entry name" value="ET_Amicyanin"/>
</dbReference>
<dbReference type="SUPFAM" id="SSF49503">
    <property type="entry name" value="Cupredoxins"/>
    <property type="match status" value="1"/>
</dbReference>
<dbReference type="GO" id="GO:0005507">
    <property type="term" value="F:copper ion binding"/>
    <property type="evidence" value="ECO:0007669"/>
    <property type="project" value="InterPro"/>
</dbReference>
<keyword evidence="5" id="KW-0479">Metal-binding</keyword>
<comment type="cofactor">
    <cofactor evidence="5">
        <name>Cu cation</name>
        <dbReference type="ChEBI" id="CHEBI:23378"/>
    </cofactor>
    <text evidence="5">Binds 1 copper ion per subunit.</text>
</comment>
<accession>A0A2G1MFC2</accession>
<comment type="caution">
    <text evidence="7">The sequence shown here is derived from an EMBL/GenBank/DDBJ whole genome shotgun (WGS) entry which is preliminary data.</text>
</comment>
<feature type="domain" description="EfeO-type cupredoxin-like" evidence="6">
    <location>
        <begin position="17"/>
        <end position="97"/>
    </location>
</feature>
<dbReference type="CDD" id="cd13921">
    <property type="entry name" value="Amicyanin"/>
    <property type="match status" value="1"/>
</dbReference>
<organism evidence="7 8">
    <name type="scientific">Limimaricola cinnabarinus</name>
    <dbReference type="NCBI Taxonomy" id="1125964"/>
    <lineage>
        <taxon>Bacteria</taxon>
        <taxon>Pseudomonadati</taxon>
        <taxon>Pseudomonadota</taxon>
        <taxon>Alphaproteobacteria</taxon>
        <taxon>Rhodobacterales</taxon>
        <taxon>Paracoccaceae</taxon>
        <taxon>Limimaricola</taxon>
    </lineage>
</organism>
<dbReference type="Proteomes" id="UP000221860">
    <property type="component" value="Unassembled WGS sequence"/>
</dbReference>
<dbReference type="Pfam" id="PF13473">
    <property type="entry name" value="Cupredoxin_1"/>
    <property type="match status" value="1"/>
</dbReference>
<dbReference type="InterPro" id="IPR008972">
    <property type="entry name" value="Cupredoxin"/>
</dbReference>
<dbReference type="GO" id="GO:0042597">
    <property type="term" value="C:periplasmic space"/>
    <property type="evidence" value="ECO:0007669"/>
    <property type="project" value="UniProtKB-SubCell"/>
</dbReference>
<keyword evidence="8" id="KW-1185">Reference proteome</keyword>
<evidence type="ECO:0000256" key="3">
    <source>
        <dbReference type="ARBA" id="ARBA00022764"/>
    </source>
</evidence>
<comment type="subcellular location">
    <subcellularLocation>
        <location evidence="1">Periplasm</location>
    </subcellularLocation>
</comment>
<keyword evidence="4" id="KW-0249">Electron transport</keyword>
<dbReference type="InterPro" id="IPR002386">
    <property type="entry name" value="Amicyanin/Pseudoazurin"/>
</dbReference>
<dbReference type="InterPro" id="IPR028096">
    <property type="entry name" value="EfeO_Cupredoxin"/>
</dbReference>
<keyword evidence="5" id="KW-0186">Copper</keyword>
<dbReference type="OrthoDB" id="9796416at2"/>
<feature type="binding site" evidence="5">
    <location>
        <position position="85"/>
    </location>
    <ligand>
        <name>Cu cation</name>
        <dbReference type="ChEBI" id="CHEBI:23378"/>
    </ligand>
</feature>
<feature type="binding site" evidence="5">
    <location>
        <position position="91"/>
    </location>
    <ligand>
        <name>Cu cation</name>
        <dbReference type="ChEBI" id="CHEBI:23378"/>
    </ligand>
</feature>
<name>A0A2G1MFC2_9RHOB</name>
<dbReference type="GO" id="GO:0009055">
    <property type="term" value="F:electron transfer activity"/>
    <property type="evidence" value="ECO:0007669"/>
    <property type="project" value="InterPro"/>
</dbReference>
<dbReference type="Gene3D" id="2.60.40.420">
    <property type="entry name" value="Cupredoxins - blue copper proteins"/>
    <property type="match status" value="1"/>
</dbReference>
<evidence type="ECO:0000313" key="7">
    <source>
        <dbReference type="EMBL" id="PHP27404.1"/>
    </source>
</evidence>
<dbReference type="InterPro" id="IPR035668">
    <property type="entry name" value="Amicyanin"/>
</dbReference>
<evidence type="ECO:0000256" key="5">
    <source>
        <dbReference type="PIRSR" id="PIRSR602386-1"/>
    </source>
</evidence>
<evidence type="ECO:0000256" key="4">
    <source>
        <dbReference type="ARBA" id="ARBA00022982"/>
    </source>
</evidence>
<evidence type="ECO:0000313" key="8">
    <source>
        <dbReference type="Proteomes" id="UP000221860"/>
    </source>
</evidence>
<evidence type="ECO:0000256" key="1">
    <source>
        <dbReference type="ARBA" id="ARBA00004418"/>
    </source>
</evidence>
<dbReference type="PANTHER" id="PTHR36507:SF1">
    <property type="entry name" value="BLL1555 PROTEIN"/>
    <property type="match status" value="1"/>
</dbReference>
<proteinExistence type="predicted"/>